<dbReference type="GO" id="GO:0000209">
    <property type="term" value="P:protein polyubiquitination"/>
    <property type="evidence" value="ECO:0000318"/>
    <property type="project" value="GO_Central"/>
</dbReference>
<dbReference type="Proteomes" id="UP000007266">
    <property type="component" value="Linkage group 4"/>
</dbReference>
<dbReference type="AlphaFoldDB" id="A0A139WIL0"/>
<evidence type="ECO:0000256" key="3">
    <source>
        <dbReference type="SAM" id="MobiDB-lite"/>
    </source>
</evidence>
<dbReference type="PROSITE" id="PS51125">
    <property type="entry name" value="NHL"/>
    <property type="match status" value="1"/>
</dbReference>
<dbReference type="InterPro" id="IPR011042">
    <property type="entry name" value="6-blade_b-propeller_TolB-like"/>
</dbReference>
<dbReference type="GO" id="GO:0061630">
    <property type="term" value="F:ubiquitin protein ligase activity"/>
    <property type="evidence" value="ECO:0000318"/>
    <property type="project" value="GO_Central"/>
</dbReference>
<dbReference type="Gene3D" id="2.120.10.30">
    <property type="entry name" value="TolB, C-terminal domain"/>
    <property type="match status" value="1"/>
</dbReference>
<dbReference type="SUPFAM" id="SSF101898">
    <property type="entry name" value="NHL repeat"/>
    <property type="match status" value="1"/>
</dbReference>
<reference evidence="4 5" key="1">
    <citation type="journal article" date="2008" name="Nature">
        <title>The genome of the model beetle and pest Tribolium castaneum.</title>
        <authorList>
            <consortium name="Tribolium Genome Sequencing Consortium"/>
            <person name="Richards S."/>
            <person name="Gibbs R.A."/>
            <person name="Weinstock G.M."/>
            <person name="Brown S.J."/>
            <person name="Denell R."/>
            <person name="Beeman R.W."/>
            <person name="Gibbs R."/>
            <person name="Beeman R.W."/>
            <person name="Brown S.J."/>
            <person name="Bucher G."/>
            <person name="Friedrich M."/>
            <person name="Grimmelikhuijzen C.J."/>
            <person name="Klingler M."/>
            <person name="Lorenzen M."/>
            <person name="Richards S."/>
            <person name="Roth S."/>
            <person name="Schroder R."/>
            <person name="Tautz D."/>
            <person name="Zdobnov E.M."/>
            <person name="Muzny D."/>
            <person name="Gibbs R.A."/>
            <person name="Weinstock G.M."/>
            <person name="Attaway T."/>
            <person name="Bell S."/>
            <person name="Buhay C.J."/>
            <person name="Chandrabose M.N."/>
            <person name="Chavez D."/>
            <person name="Clerk-Blankenburg K.P."/>
            <person name="Cree A."/>
            <person name="Dao M."/>
            <person name="Davis C."/>
            <person name="Chacko J."/>
            <person name="Dinh H."/>
            <person name="Dugan-Rocha S."/>
            <person name="Fowler G."/>
            <person name="Garner T.T."/>
            <person name="Garnes J."/>
            <person name="Gnirke A."/>
            <person name="Hawes A."/>
            <person name="Hernandez J."/>
            <person name="Hines S."/>
            <person name="Holder M."/>
            <person name="Hume J."/>
            <person name="Jhangiani S.N."/>
            <person name="Joshi V."/>
            <person name="Khan Z.M."/>
            <person name="Jackson L."/>
            <person name="Kovar C."/>
            <person name="Kowis A."/>
            <person name="Lee S."/>
            <person name="Lewis L.R."/>
            <person name="Margolis J."/>
            <person name="Morgan M."/>
            <person name="Nazareth L.V."/>
            <person name="Nguyen N."/>
            <person name="Okwuonu G."/>
            <person name="Parker D."/>
            <person name="Richards S."/>
            <person name="Ruiz S.J."/>
            <person name="Santibanez J."/>
            <person name="Savard J."/>
            <person name="Scherer S.E."/>
            <person name="Schneider B."/>
            <person name="Sodergren E."/>
            <person name="Tautz D."/>
            <person name="Vattahil S."/>
            <person name="Villasana D."/>
            <person name="White C.S."/>
            <person name="Wright R."/>
            <person name="Park Y."/>
            <person name="Beeman R.W."/>
            <person name="Lord J."/>
            <person name="Oppert B."/>
            <person name="Lorenzen M."/>
            <person name="Brown S."/>
            <person name="Wang L."/>
            <person name="Savard J."/>
            <person name="Tautz D."/>
            <person name="Richards S."/>
            <person name="Weinstock G."/>
            <person name="Gibbs R.A."/>
            <person name="Liu Y."/>
            <person name="Worley K."/>
            <person name="Weinstock G."/>
            <person name="Elsik C.G."/>
            <person name="Reese J.T."/>
            <person name="Elhaik E."/>
            <person name="Landan G."/>
            <person name="Graur D."/>
            <person name="Arensburger P."/>
            <person name="Atkinson P."/>
            <person name="Beeman R.W."/>
            <person name="Beidler J."/>
            <person name="Brown S.J."/>
            <person name="Demuth J.P."/>
            <person name="Drury D.W."/>
            <person name="Du Y.Z."/>
            <person name="Fujiwara H."/>
            <person name="Lorenzen M."/>
            <person name="Maselli V."/>
            <person name="Osanai M."/>
            <person name="Park Y."/>
            <person name="Robertson H.M."/>
            <person name="Tu Z."/>
            <person name="Wang J.J."/>
            <person name="Wang S."/>
            <person name="Richards S."/>
            <person name="Song H."/>
            <person name="Zhang L."/>
            <person name="Sodergren E."/>
            <person name="Werner D."/>
            <person name="Stanke M."/>
            <person name="Morgenstern B."/>
            <person name="Solovyev V."/>
            <person name="Kosarev P."/>
            <person name="Brown G."/>
            <person name="Chen H.C."/>
            <person name="Ermolaeva O."/>
            <person name="Hlavina W."/>
            <person name="Kapustin Y."/>
            <person name="Kiryutin B."/>
            <person name="Kitts P."/>
            <person name="Maglott D."/>
            <person name="Pruitt K."/>
            <person name="Sapojnikov V."/>
            <person name="Souvorov A."/>
            <person name="Mackey A.J."/>
            <person name="Waterhouse R.M."/>
            <person name="Wyder S."/>
            <person name="Zdobnov E.M."/>
            <person name="Zdobnov E.M."/>
            <person name="Wyder S."/>
            <person name="Kriventseva E.V."/>
            <person name="Kadowaki T."/>
            <person name="Bork P."/>
            <person name="Aranda M."/>
            <person name="Bao R."/>
            <person name="Beermann A."/>
            <person name="Berns N."/>
            <person name="Bolognesi R."/>
            <person name="Bonneton F."/>
            <person name="Bopp D."/>
            <person name="Brown S.J."/>
            <person name="Bucher G."/>
            <person name="Butts T."/>
            <person name="Chaumot A."/>
            <person name="Denell R.E."/>
            <person name="Ferrier D.E."/>
            <person name="Friedrich M."/>
            <person name="Gordon C.M."/>
            <person name="Jindra M."/>
            <person name="Klingler M."/>
            <person name="Lan Q."/>
            <person name="Lattorff H.M."/>
            <person name="Laudet V."/>
            <person name="von Levetsow C."/>
            <person name="Liu Z."/>
            <person name="Lutz R."/>
            <person name="Lynch J.A."/>
            <person name="da Fonseca R.N."/>
            <person name="Posnien N."/>
            <person name="Reuter R."/>
            <person name="Roth S."/>
            <person name="Savard J."/>
            <person name="Schinko J.B."/>
            <person name="Schmitt C."/>
            <person name="Schoppmeier M."/>
            <person name="Schroder R."/>
            <person name="Shippy T.D."/>
            <person name="Simonnet F."/>
            <person name="Marques-Souza H."/>
            <person name="Tautz D."/>
            <person name="Tomoyasu Y."/>
            <person name="Trauner J."/>
            <person name="Van der Zee M."/>
            <person name="Vervoort M."/>
            <person name="Wittkopp N."/>
            <person name="Wimmer E.A."/>
            <person name="Yang X."/>
            <person name="Jones A.K."/>
            <person name="Sattelle D.B."/>
            <person name="Ebert P.R."/>
            <person name="Nelson D."/>
            <person name="Scott J.G."/>
            <person name="Beeman R.W."/>
            <person name="Muthukrishnan S."/>
            <person name="Kramer K.J."/>
            <person name="Arakane Y."/>
            <person name="Beeman R.W."/>
            <person name="Zhu Q."/>
            <person name="Hogenkamp D."/>
            <person name="Dixit R."/>
            <person name="Oppert B."/>
            <person name="Jiang H."/>
            <person name="Zou Z."/>
            <person name="Marshall J."/>
            <person name="Elpidina E."/>
            <person name="Vinokurov K."/>
            <person name="Oppert C."/>
            <person name="Zou Z."/>
            <person name="Evans J."/>
            <person name="Lu Z."/>
            <person name="Zhao P."/>
            <person name="Sumathipala N."/>
            <person name="Altincicek B."/>
            <person name="Vilcinskas A."/>
            <person name="Williams M."/>
            <person name="Hultmark D."/>
            <person name="Hetru C."/>
            <person name="Jiang H."/>
            <person name="Grimmelikhuijzen C.J."/>
            <person name="Hauser F."/>
            <person name="Cazzamali G."/>
            <person name="Williamson M."/>
            <person name="Park Y."/>
            <person name="Li B."/>
            <person name="Tanaka Y."/>
            <person name="Predel R."/>
            <person name="Neupert S."/>
            <person name="Schachtner J."/>
            <person name="Verleyen P."/>
            <person name="Raible F."/>
            <person name="Bork P."/>
            <person name="Friedrich M."/>
            <person name="Walden K.K."/>
            <person name="Robertson H.M."/>
            <person name="Angeli S."/>
            <person name="Foret S."/>
            <person name="Bucher G."/>
            <person name="Schuetz S."/>
            <person name="Maleszka R."/>
            <person name="Wimmer E.A."/>
            <person name="Beeman R.W."/>
            <person name="Lorenzen M."/>
            <person name="Tomoyasu Y."/>
            <person name="Miller S.C."/>
            <person name="Grossmann D."/>
            <person name="Bucher G."/>
        </authorList>
    </citation>
    <scope>NUCLEOTIDE SEQUENCE [LARGE SCALE GENOMIC DNA]</scope>
    <source>
        <strain evidence="4 5">Georgia GA2</strain>
    </source>
</reference>
<sequence>MSDPDVVLNLTIFNSDWIYKNMLKKQITENKQALERMLAMSDFLRKQLHVLENHRCESMRLICSSHRQFETYLRSQKDQIVTSLQNEYDGVKMSILTKAQTVDQTVRDLVVKLNKMQLMTENNGETASGIDMEMAARHGLLLNGDCMDNNVFFNDFASYLPDDFHSNGTDSSDATDRPLEPPKSKCHVNPDLSLSSSNPDDNILLPSHDNNVVNSMQLCKTFGQKGNGSGQFNSPHGFCIGFNEDIVVADSSNHRVQIFDKYGRYKSQFGITGRHDGYLWHPRKVVWLQKKCCYVVCDRGYERSRMQVFTKEGKFYKKINVHFIDIVAGIAVTSNGEIVVVDSVTPTLFIADENDFLRTLDCSPFIQEPSDIAVVGKEFYICDFKGHAIVVMDDDGNFLRKFGGTETTMFPNGIDISSTGDVIVGDSHGNYFHVAVYSKQGNFLAQYRCPVVKVSRCCGLKMTSEGRLVTVDKNYHHVIVFESLFGPPEAFS</sequence>
<dbReference type="OMA" id="NAKEGRC"/>
<dbReference type="STRING" id="7070.A0A139WIL0"/>
<evidence type="ECO:0000256" key="1">
    <source>
        <dbReference type="ARBA" id="ARBA00022737"/>
    </source>
</evidence>
<dbReference type="FunFam" id="2.120.10.30:FF:000107">
    <property type="entry name" value="Uncharacterized protein"/>
    <property type="match status" value="1"/>
</dbReference>
<protein>
    <submittedName>
        <fullName evidence="4">Uncharacterized protein</fullName>
    </submittedName>
</protein>
<gene>
    <name evidence="4" type="primary">AUGUSTUS-3.0.2_32733</name>
    <name evidence="4" type="ORF">TcasGA2_TC032733</name>
</gene>
<evidence type="ECO:0000313" key="4">
    <source>
        <dbReference type="EMBL" id="KYB27793.1"/>
    </source>
</evidence>
<keyword evidence="1" id="KW-0677">Repeat</keyword>
<proteinExistence type="predicted"/>
<dbReference type="eggNOG" id="KOG3892">
    <property type="taxonomic scope" value="Eukaryota"/>
</dbReference>
<dbReference type="eggNOG" id="KOG2177">
    <property type="taxonomic scope" value="Eukaryota"/>
</dbReference>
<dbReference type="PANTHER" id="PTHR24104:SF51">
    <property type="entry name" value="SMP-30_GLUCONOLACTONASE_LRE-LIKE REGION DOMAIN-CONTAINING PROTEIN"/>
    <property type="match status" value="1"/>
</dbReference>
<reference evidence="4 5" key="2">
    <citation type="journal article" date="2010" name="Nucleic Acids Res.">
        <title>BeetleBase in 2010: revisions to provide comprehensive genomic information for Tribolium castaneum.</title>
        <authorList>
            <person name="Kim H.S."/>
            <person name="Murphy T."/>
            <person name="Xia J."/>
            <person name="Caragea D."/>
            <person name="Park Y."/>
            <person name="Beeman R.W."/>
            <person name="Lorenzen M.D."/>
            <person name="Butcher S."/>
            <person name="Manak J.R."/>
            <person name="Brown S.J."/>
        </authorList>
    </citation>
    <scope>GENOME REANNOTATION</scope>
    <source>
        <strain evidence="4 5">Georgia GA2</strain>
    </source>
</reference>
<dbReference type="InterPro" id="IPR001258">
    <property type="entry name" value="NHL_repeat"/>
</dbReference>
<dbReference type="EMBL" id="KQ971338">
    <property type="protein sequence ID" value="KYB27793.1"/>
    <property type="molecule type" value="Genomic_DNA"/>
</dbReference>
<organism evidence="4 5">
    <name type="scientific">Tribolium castaneum</name>
    <name type="common">Red flour beetle</name>
    <dbReference type="NCBI Taxonomy" id="7070"/>
    <lineage>
        <taxon>Eukaryota</taxon>
        <taxon>Metazoa</taxon>
        <taxon>Ecdysozoa</taxon>
        <taxon>Arthropoda</taxon>
        <taxon>Hexapoda</taxon>
        <taxon>Insecta</taxon>
        <taxon>Pterygota</taxon>
        <taxon>Neoptera</taxon>
        <taxon>Endopterygota</taxon>
        <taxon>Coleoptera</taxon>
        <taxon>Polyphaga</taxon>
        <taxon>Cucujiformia</taxon>
        <taxon>Tenebrionidae</taxon>
        <taxon>Tenebrionidae incertae sedis</taxon>
        <taxon>Tribolium</taxon>
    </lineage>
</organism>
<dbReference type="GO" id="GO:0043161">
    <property type="term" value="P:proteasome-mediated ubiquitin-dependent protein catabolic process"/>
    <property type="evidence" value="ECO:0000318"/>
    <property type="project" value="GO_Central"/>
</dbReference>
<evidence type="ECO:0000256" key="2">
    <source>
        <dbReference type="PROSITE-ProRule" id="PRU00504"/>
    </source>
</evidence>
<dbReference type="InParanoid" id="A0A139WIL0"/>
<keyword evidence="5" id="KW-1185">Reference proteome</keyword>
<evidence type="ECO:0000313" key="5">
    <source>
        <dbReference type="Proteomes" id="UP000007266"/>
    </source>
</evidence>
<name>A0A139WIL0_TRICA</name>
<dbReference type="InterPro" id="IPR050952">
    <property type="entry name" value="TRIM-NHL_E3_ligases"/>
</dbReference>
<feature type="region of interest" description="Disordered" evidence="3">
    <location>
        <begin position="168"/>
        <end position="200"/>
    </location>
</feature>
<accession>A0A139WIL0</accession>
<dbReference type="PANTHER" id="PTHR24104">
    <property type="entry name" value="E3 UBIQUITIN-PROTEIN LIGASE NHLRC1-RELATED"/>
    <property type="match status" value="1"/>
</dbReference>
<dbReference type="Pfam" id="PF01436">
    <property type="entry name" value="NHL"/>
    <property type="match status" value="1"/>
</dbReference>
<feature type="compositionally biased region" description="Basic and acidic residues" evidence="3">
    <location>
        <begin position="174"/>
        <end position="183"/>
    </location>
</feature>
<feature type="compositionally biased region" description="Low complexity" evidence="3">
    <location>
        <begin position="189"/>
        <end position="200"/>
    </location>
</feature>
<feature type="repeat" description="NHL" evidence="2">
    <location>
        <begin position="222"/>
        <end position="262"/>
    </location>
</feature>